<proteinExistence type="predicted"/>
<evidence type="ECO:0000313" key="2">
    <source>
        <dbReference type="EMBL" id="CAB4979020.1"/>
    </source>
</evidence>
<gene>
    <name evidence="1" type="ORF">UFOPK3001_02314</name>
    <name evidence="2" type="ORF">UFOPK3954_00430</name>
</gene>
<dbReference type="EMBL" id="CAFBON010000028">
    <property type="protein sequence ID" value="CAB4979020.1"/>
    <property type="molecule type" value="Genomic_DNA"/>
</dbReference>
<organism evidence="2">
    <name type="scientific">freshwater metagenome</name>
    <dbReference type="NCBI Taxonomy" id="449393"/>
    <lineage>
        <taxon>unclassified sequences</taxon>
        <taxon>metagenomes</taxon>
        <taxon>ecological metagenomes</taxon>
    </lineage>
</organism>
<dbReference type="AlphaFoldDB" id="A0A6J7MD03"/>
<reference evidence="2" key="1">
    <citation type="submission" date="2020-05" db="EMBL/GenBank/DDBJ databases">
        <authorList>
            <person name="Chiriac C."/>
            <person name="Salcher M."/>
            <person name="Ghai R."/>
            <person name="Kavagutti S V."/>
        </authorList>
    </citation>
    <scope>NUCLEOTIDE SEQUENCE</scope>
</reference>
<sequence length="77" mass="8198">MCRPTVLQSVAQNRHSGNTTLVATGTSVVERTIGLPGRVVRTTRASGDVWSYPNIAGSVTATENALQYVTGRAQNPR</sequence>
<evidence type="ECO:0000313" key="1">
    <source>
        <dbReference type="EMBL" id="CAB4823307.1"/>
    </source>
</evidence>
<dbReference type="EMBL" id="CAFAAJ010000214">
    <property type="protein sequence ID" value="CAB4823307.1"/>
    <property type="molecule type" value="Genomic_DNA"/>
</dbReference>
<accession>A0A6J7MD03</accession>
<name>A0A6J7MD03_9ZZZZ</name>
<protein>
    <submittedName>
        <fullName evidence="2">Unannotated protein</fullName>
    </submittedName>
</protein>